<evidence type="ECO:0000313" key="7">
    <source>
        <dbReference type="EMBL" id="CCH02851.1"/>
    </source>
</evidence>
<dbReference type="CDD" id="cd07984">
    <property type="entry name" value="LPLAT_LABLAT-like"/>
    <property type="match status" value="1"/>
</dbReference>
<evidence type="ECO:0000256" key="1">
    <source>
        <dbReference type="ARBA" id="ARBA00004533"/>
    </source>
</evidence>
<dbReference type="EC" id="2.3.1.-" evidence="7"/>
<name>I0KFE8_9BACT</name>
<evidence type="ECO:0000256" key="3">
    <source>
        <dbReference type="ARBA" id="ARBA00022519"/>
    </source>
</evidence>
<sequence length="290" mass="34073">MVIVNLLAKLPLWFLYRLSDVLYGLIAYVIRYRRAVITDNLRQSFPDRSDADIARLRRGFYRNFCDLLVEIIKLPGLSADELRRRVHYTNPELVRASLEAGKPVIGLASHHCNWEWLPAAATLYGMPVDSVYKPLHNAFFEQLMVRIRSTFGPLPVPMGKLPRQMAIDRNRPRIIALVADQMPDRPENAYWTDFMNRNTPFYPGLERLARGQQLPVFYIEMVRVRRGYYTATFTQIGTPPYSELATGELIERYRDALTNTLEKHPADWLWSHKRWKHHREKYDRVITKLE</sequence>
<dbReference type="PATRIC" id="fig|1166018.3.peg.1822"/>
<dbReference type="OrthoDB" id="9801955at2"/>
<evidence type="ECO:0000256" key="5">
    <source>
        <dbReference type="ARBA" id="ARBA00023136"/>
    </source>
</evidence>
<evidence type="ECO:0000313" key="8">
    <source>
        <dbReference type="Proteomes" id="UP000011058"/>
    </source>
</evidence>
<dbReference type="PANTHER" id="PTHR30606:SF10">
    <property type="entry name" value="PHOSPHATIDYLINOSITOL MANNOSIDE ACYLTRANSFERASE"/>
    <property type="match status" value="1"/>
</dbReference>
<accession>I0KFE8</accession>
<keyword evidence="6 7" id="KW-0012">Acyltransferase</keyword>
<comment type="subcellular location">
    <subcellularLocation>
        <location evidence="1">Cell inner membrane</location>
    </subcellularLocation>
</comment>
<dbReference type="GO" id="GO:0016746">
    <property type="term" value="F:acyltransferase activity"/>
    <property type="evidence" value="ECO:0007669"/>
    <property type="project" value="UniProtKB-KW"/>
</dbReference>
<dbReference type="HOGENOM" id="CLU_049421_4_1_10"/>
<keyword evidence="5" id="KW-0472">Membrane</keyword>
<proteinExistence type="predicted"/>
<evidence type="ECO:0000256" key="4">
    <source>
        <dbReference type="ARBA" id="ARBA00022679"/>
    </source>
</evidence>
<dbReference type="InterPro" id="IPR004960">
    <property type="entry name" value="LipA_acyltrans"/>
</dbReference>
<organism evidence="7 8">
    <name type="scientific">Fibrella aestuarina BUZ 2</name>
    <dbReference type="NCBI Taxonomy" id="1166018"/>
    <lineage>
        <taxon>Bacteria</taxon>
        <taxon>Pseudomonadati</taxon>
        <taxon>Bacteroidota</taxon>
        <taxon>Cytophagia</taxon>
        <taxon>Cytophagales</taxon>
        <taxon>Spirosomataceae</taxon>
        <taxon>Fibrella</taxon>
    </lineage>
</organism>
<reference evidence="7 8" key="1">
    <citation type="journal article" date="2012" name="J. Bacteriol.">
        <title>Genome Sequence of Fibrella aestuarina BUZ 2T, a Filamentous Marine Bacterium.</title>
        <authorList>
            <person name="Filippini M."/>
            <person name="Qi W."/>
            <person name="Blom J."/>
            <person name="Goesmann A."/>
            <person name="Smits T.H."/>
            <person name="Bagheri H.C."/>
        </authorList>
    </citation>
    <scope>NUCLEOTIDE SEQUENCE [LARGE SCALE GENOMIC DNA]</scope>
    <source>
        <strain evidence="8">BUZ 2T</strain>
    </source>
</reference>
<dbReference type="Proteomes" id="UP000011058">
    <property type="component" value="Chromosome"/>
</dbReference>
<dbReference type="eggNOG" id="COG1560">
    <property type="taxonomic scope" value="Bacteria"/>
</dbReference>
<evidence type="ECO:0000256" key="6">
    <source>
        <dbReference type="ARBA" id="ARBA00023315"/>
    </source>
</evidence>
<dbReference type="PANTHER" id="PTHR30606">
    <property type="entry name" value="LIPID A BIOSYNTHESIS LAUROYL ACYLTRANSFERASE"/>
    <property type="match status" value="1"/>
</dbReference>
<dbReference type="Pfam" id="PF03279">
    <property type="entry name" value="Lip_A_acyltrans"/>
    <property type="match status" value="1"/>
</dbReference>
<dbReference type="GO" id="GO:0009247">
    <property type="term" value="P:glycolipid biosynthetic process"/>
    <property type="evidence" value="ECO:0007669"/>
    <property type="project" value="UniProtKB-ARBA"/>
</dbReference>
<keyword evidence="3" id="KW-0997">Cell inner membrane</keyword>
<keyword evidence="4 7" id="KW-0808">Transferase</keyword>
<evidence type="ECO:0000256" key="2">
    <source>
        <dbReference type="ARBA" id="ARBA00022475"/>
    </source>
</evidence>
<dbReference type="STRING" id="1166018.FAES_4852"/>
<dbReference type="GO" id="GO:0005886">
    <property type="term" value="C:plasma membrane"/>
    <property type="evidence" value="ECO:0007669"/>
    <property type="project" value="UniProtKB-SubCell"/>
</dbReference>
<gene>
    <name evidence="7" type="primary">waaM</name>
    <name evidence="7" type="ORF">FAES_4852</name>
</gene>
<dbReference type="AlphaFoldDB" id="I0KFE8"/>
<keyword evidence="2" id="KW-1003">Cell membrane</keyword>
<dbReference type="EMBL" id="HE796683">
    <property type="protein sequence ID" value="CCH02851.1"/>
    <property type="molecule type" value="Genomic_DNA"/>
</dbReference>
<protein>
    <submittedName>
        <fullName evidence="7">Lipid A biosynthesis lauroyl acyltransferase</fullName>
        <ecNumber evidence="7">2.3.1.-</ecNumber>
    </submittedName>
</protein>
<dbReference type="KEGG" id="fae:FAES_4852"/>
<keyword evidence="8" id="KW-1185">Reference proteome</keyword>